<reference evidence="1" key="1">
    <citation type="submission" date="2023-10" db="EMBL/GenBank/DDBJ databases">
        <title>Amphibacter perezi, gen. nov., sp. nov. a novel taxa of the family Comamonadaceae, class Betaproteobacteria isolated from the skin microbiota of Pelophylax perezi from different populations.</title>
        <authorList>
            <person name="Costa S."/>
            <person name="Proenca D.N."/>
            <person name="Lopes I."/>
            <person name="Morais P.V."/>
        </authorList>
    </citation>
    <scope>NUCLEOTIDE SEQUENCE</scope>
    <source>
        <strain evidence="1">SL12-8</strain>
    </source>
</reference>
<dbReference type="Proteomes" id="UP001364695">
    <property type="component" value="Unassembled WGS sequence"/>
</dbReference>
<keyword evidence="2" id="KW-1185">Reference proteome</keyword>
<organism evidence="1 2">
    <name type="scientific">Amphibiibacter pelophylacis</name>
    <dbReference type="NCBI Taxonomy" id="1799477"/>
    <lineage>
        <taxon>Bacteria</taxon>
        <taxon>Pseudomonadati</taxon>
        <taxon>Pseudomonadota</taxon>
        <taxon>Betaproteobacteria</taxon>
        <taxon>Burkholderiales</taxon>
        <taxon>Sphaerotilaceae</taxon>
        <taxon>Amphibiibacter</taxon>
    </lineage>
</organism>
<protein>
    <submittedName>
        <fullName evidence="1">Pilus assembly protein PilP</fullName>
    </submittedName>
</protein>
<evidence type="ECO:0000313" key="2">
    <source>
        <dbReference type="Proteomes" id="UP001364695"/>
    </source>
</evidence>
<evidence type="ECO:0000313" key="1">
    <source>
        <dbReference type="EMBL" id="MEJ7139034.1"/>
    </source>
</evidence>
<gene>
    <name evidence="1" type="ORF">RV045_11425</name>
</gene>
<accession>A0ACC6P478</accession>
<proteinExistence type="predicted"/>
<comment type="caution">
    <text evidence="1">The sequence shown here is derived from an EMBL/GenBank/DDBJ whole genome shotgun (WGS) entry which is preliminary data.</text>
</comment>
<dbReference type="EMBL" id="JAWDIE010000018">
    <property type="protein sequence ID" value="MEJ7139034.1"/>
    <property type="molecule type" value="Genomic_DNA"/>
</dbReference>
<name>A0ACC6P478_9BURK</name>
<sequence>MTQSPLKPLLSALSVLAALALTGCDSASDDLNAWTRQEFDAVKPRIEPLNPPRRFVPQQYSNTDGVSPFDVGRVFPQDPRSEGPSDPLVQAELRRPRQALEGFGLDQITMVGSLMRGGKRYALVQAGGLIYTVEPGQYLGENFGKITEVSETKITLRELVQSDQQSWTQRTATLALQEK</sequence>